<organism evidence="1">
    <name type="scientific">marine sediment metagenome</name>
    <dbReference type="NCBI Taxonomy" id="412755"/>
    <lineage>
        <taxon>unclassified sequences</taxon>
        <taxon>metagenomes</taxon>
        <taxon>ecological metagenomes</taxon>
    </lineage>
</organism>
<accession>A0A0F9B7W9</accession>
<dbReference type="EMBL" id="LAZR01039037">
    <property type="protein sequence ID" value="KKL18004.1"/>
    <property type="molecule type" value="Genomic_DNA"/>
</dbReference>
<protein>
    <submittedName>
        <fullName evidence="1">Uncharacterized protein</fullName>
    </submittedName>
</protein>
<comment type="caution">
    <text evidence="1">The sequence shown here is derived from an EMBL/GenBank/DDBJ whole genome shotgun (WGS) entry which is preliminary data.</text>
</comment>
<sequence>MSCIKCGARPVMGSDMCHAHGGKSTDHENECEFGEVHVNGVPCRWCDPVEGEW</sequence>
<gene>
    <name evidence="1" type="ORF">LCGC14_2479830</name>
</gene>
<name>A0A0F9B7W9_9ZZZZ</name>
<reference evidence="1" key="1">
    <citation type="journal article" date="2015" name="Nature">
        <title>Complex archaea that bridge the gap between prokaryotes and eukaryotes.</title>
        <authorList>
            <person name="Spang A."/>
            <person name="Saw J.H."/>
            <person name="Jorgensen S.L."/>
            <person name="Zaremba-Niedzwiedzka K."/>
            <person name="Martijn J."/>
            <person name="Lind A.E."/>
            <person name="van Eijk R."/>
            <person name="Schleper C."/>
            <person name="Guy L."/>
            <person name="Ettema T.J."/>
        </authorList>
    </citation>
    <scope>NUCLEOTIDE SEQUENCE</scope>
</reference>
<proteinExistence type="predicted"/>
<evidence type="ECO:0000313" key="1">
    <source>
        <dbReference type="EMBL" id="KKL18004.1"/>
    </source>
</evidence>
<dbReference type="AlphaFoldDB" id="A0A0F9B7W9"/>